<proteinExistence type="predicted"/>
<accession>A0ABW8UCP2</accession>
<name>A0ABW8UCP2_9LACO</name>
<sequence>MEQFGDSVVSFDLQHEQAYADSGAAEFCKYFEPNENTVYVAKLPDKVKHGSKRYVTGLYGVNGKVIYCEESTCQIMRRFSRSAIYSYELSKCLGKHLNLTNYPYFCGQQSFVTEDSPRRGTPTGWICSQWYRGAKTVDGVTWVIFKRGQQQVQVRADIKRDSLHYQLGLIRFALERAQDILWRKMSYLGKKVEFQISVQSHLPSLAPIDQPTVPTVQQMREWQISDYGQQITREIAGNEGIPEKKLTHYAKKQLNPEFRRR</sequence>
<gene>
    <name evidence="1" type="ORF">ACEN34_08350</name>
</gene>
<protein>
    <submittedName>
        <fullName evidence="1">Uncharacterized protein</fullName>
    </submittedName>
</protein>
<reference evidence="1 2" key="1">
    <citation type="submission" date="2024-08" db="EMBL/GenBank/DDBJ databases">
        <authorList>
            <person name="Arias E."/>
        </authorList>
    </citation>
    <scope>NUCLEOTIDE SEQUENCE [LARGE SCALE GENOMIC DNA]</scope>
    <source>
        <strain evidence="1 2">FAM 25317</strain>
    </source>
</reference>
<dbReference type="RefSeq" id="WP_407137492.1">
    <property type="nucleotide sequence ID" value="NZ_JBGQPK010000032.1"/>
</dbReference>
<dbReference type="Proteomes" id="UP001625389">
    <property type="component" value="Unassembled WGS sequence"/>
</dbReference>
<comment type="caution">
    <text evidence="1">The sequence shown here is derived from an EMBL/GenBank/DDBJ whole genome shotgun (WGS) entry which is preliminary data.</text>
</comment>
<evidence type="ECO:0000313" key="1">
    <source>
        <dbReference type="EMBL" id="MFL2029626.1"/>
    </source>
</evidence>
<keyword evidence="2" id="KW-1185">Reference proteome</keyword>
<organism evidence="1 2">
    <name type="scientific">Loigolactobacillus zhaoyuanensis</name>
    <dbReference type="NCBI Taxonomy" id="2486017"/>
    <lineage>
        <taxon>Bacteria</taxon>
        <taxon>Bacillati</taxon>
        <taxon>Bacillota</taxon>
        <taxon>Bacilli</taxon>
        <taxon>Lactobacillales</taxon>
        <taxon>Lactobacillaceae</taxon>
        <taxon>Loigolactobacillus</taxon>
    </lineage>
</organism>
<dbReference type="EMBL" id="JBGQPK010000032">
    <property type="protein sequence ID" value="MFL2029626.1"/>
    <property type="molecule type" value="Genomic_DNA"/>
</dbReference>
<evidence type="ECO:0000313" key="2">
    <source>
        <dbReference type="Proteomes" id="UP001625389"/>
    </source>
</evidence>